<accession>A0A8T2MHW2</accession>
<dbReference type="InterPro" id="IPR003006">
    <property type="entry name" value="Ig/MHC_CS"/>
</dbReference>
<dbReference type="AlphaFoldDB" id="A0A8T2MHW2"/>
<evidence type="ECO:0000259" key="5">
    <source>
        <dbReference type="PROSITE" id="PS50835"/>
    </source>
</evidence>
<keyword evidence="3" id="KW-0812">Transmembrane</keyword>
<dbReference type="InterPro" id="IPR007110">
    <property type="entry name" value="Ig-like_dom"/>
</dbReference>
<dbReference type="EMBL" id="JAICCE010000002">
    <property type="protein sequence ID" value="KAG9281402.1"/>
    <property type="molecule type" value="Genomic_DNA"/>
</dbReference>
<dbReference type="GO" id="GO:0009897">
    <property type="term" value="C:external side of plasma membrane"/>
    <property type="evidence" value="ECO:0007669"/>
    <property type="project" value="TreeGrafter"/>
</dbReference>
<dbReference type="GO" id="GO:0006955">
    <property type="term" value="P:immune response"/>
    <property type="evidence" value="ECO:0007669"/>
    <property type="project" value="TreeGrafter"/>
</dbReference>
<feature type="transmembrane region" description="Helical" evidence="3">
    <location>
        <begin position="122"/>
        <end position="146"/>
    </location>
</feature>
<reference evidence="6 7" key="1">
    <citation type="submission" date="2021-07" db="EMBL/GenBank/DDBJ databases">
        <authorList>
            <person name="Imarazene B."/>
            <person name="Zahm M."/>
            <person name="Klopp C."/>
            <person name="Cabau C."/>
            <person name="Beille S."/>
            <person name="Jouanno E."/>
            <person name="Castinel A."/>
            <person name="Lluch J."/>
            <person name="Gil L."/>
            <person name="Kuchtly C."/>
            <person name="Lopez Roques C."/>
            <person name="Donnadieu C."/>
            <person name="Parrinello H."/>
            <person name="Journot L."/>
            <person name="Du K."/>
            <person name="Schartl M."/>
            <person name="Retaux S."/>
            <person name="Guiguen Y."/>
        </authorList>
    </citation>
    <scope>NUCLEOTIDE SEQUENCE [LARGE SCALE GENOMIC DNA]</scope>
    <source>
        <strain evidence="6">Pach_M1</strain>
        <tissue evidence="6">Testis</tissue>
    </source>
</reference>
<organism evidence="6 7">
    <name type="scientific">Astyanax mexicanus</name>
    <name type="common">Blind cave fish</name>
    <name type="synonym">Astyanax fasciatus mexicanus</name>
    <dbReference type="NCBI Taxonomy" id="7994"/>
    <lineage>
        <taxon>Eukaryota</taxon>
        <taxon>Metazoa</taxon>
        <taxon>Chordata</taxon>
        <taxon>Craniata</taxon>
        <taxon>Vertebrata</taxon>
        <taxon>Euteleostomi</taxon>
        <taxon>Actinopterygii</taxon>
        <taxon>Neopterygii</taxon>
        <taxon>Teleostei</taxon>
        <taxon>Ostariophysi</taxon>
        <taxon>Characiformes</taxon>
        <taxon>Characoidei</taxon>
        <taxon>Acestrorhamphidae</taxon>
        <taxon>Acestrorhamphinae</taxon>
        <taxon>Astyanax</taxon>
    </lineage>
</organism>
<dbReference type="Proteomes" id="UP000752171">
    <property type="component" value="Unassembled WGS sequence"/>
</dbReference>
<dbReference type="SMART" id="SM00407">
    <property type="entry name" value="IGc1"/>
    <property type="match status" value="1"/>
</dbReference>
<evidence type="ECO:0000256" key="1">
    <source>
        <dbReference type="ARBA" id="ARBA00023180"/>
    </source>
</evidence>
<evidence type="ECO:0000256" key="4">
    <source>
        <dbReference type="SAM" id="SignalP"/>
    </source>
</evidence>
<sequence>MGESEVWVLLVFGVFLPSYGVSEPPVVSMFIDSPPPGPNLQSLTCVATGFYPKSLKMILRISGVPISEHQIKSTGVRPSGDGTYNLSKTLEVLENEKLNEYDCYVTHSSLKEPIIVHLGVHWVFWLLLSVGLLIGIIVLVCCCLCVENRKDAYAIFVCSDLICSCLSLCDSV</sequence>
<dbReference type="SUPFAM" id="SSF48726">
    <property type="entry name" value="Immunoglobulin"/>
    <property type="match status" value="1"/>
</dbReference>
<dbReference type="InterPro" id="IPR036179">
    <property type="entry name" value="Ig-like_dom_sf"/>
</dbReference>
<gene>
    <name evidence="6" type="ORF">AMEX_G4235</name>
</gene>
<proteinExistence type="predicted"/>
<keyword evidence="2" id="KW-0393">Immunoglobulin domain</keyword>
<dbReference type="PANTHER" id="PTHR16675:SF193">
    <property type="entry name" value="LOC571647 PROTEIN-RELATED"/>
    <property type="match status" value="1"/>
</dbReference>
<dbReference type="InterPro" id="IPR013783">
    <property type="entry name" value="Ig-like_fold"/>
</dbReference>
<dbReference type="InterPro" id="IPR050208">
    <property type="entry name" value="MHC_class-I_related"/>
</dbReference>
<feature type="signal peptide" evidence="4">
    <location>
        <begin position="1"/>
        <end position="22"/>
    </location>
</feature>
<comment type="caution">
    <text evidence="6">The sequence shown here is derived from an EMBL/GenBank/DDBJ whole genome shotgun (WGS) entry which is preliminary data.</text>
</comment>
<feature type="chain" id="PRO_5035782017" evidence="4">
    <location>
        <begin position="23"/>
        <end position="172"/>
    </location>
</feature>
<dbReference type="Pfam" id="PF07654">
    <property type="entry name" value="C1-set"/>
    <property type="match status" value="1"/>
</dbReference>
<feature type="domain" description="Ig-like" evidence="5">
    <location>
        <begin position="25"/>
        <end position="115"/>
    </location>
</feature>
<keyword evidence="4" id="KW-0732">Signal</keyword>
<keyword evidence="1" id="KW-0325">Glycoprotein</keyword>
<dbReference type="OMA" id="CCLCVEN"/>
<dbReference type="GO" id="GO:0005615">
    <property type="term" value="C:extracellular space"/>
    <property type="evidence" value="ECO:0007669"/>
    <property type="project" value="TreeGrafter"/>
</dbReference>
<evidence type="ECO:0000256" key="2">
    <source>
        <dbReference type="ARBA" id="ARBA00023319"/>
    </source>
</evidence>
<name>A0A8T2MHW2_ASTMX</name>
<protein>
    <submittedName>
        <fullName evidence="6">Beta-2-microglobulin-like</fullName>
    </submittedName>
</protein>
<evidence type="ECO:0000313" key="6">
    <source>
        <dbReference type="EMBL" id="KAG9281402.1"/>
    </source>
</evidence>
<dbReference type="PROSITE" id="PS50835">
    <property type="entry name" value="IG_LIKE"/>
    <property type="match status" value="1"/>
</dbReference>
<dbReference type="PANTHER" id="PTHR16675">
    <property type="entry name" value="MHC CLASS I-RELATED"/>
    <property type="match status" value="1"/>
</dbReference>
<dbReference type="InterPro" id="IPR003597">
    <property type="entry name" value="Ig_C1-set"/>
</dbReference>
<evidence type="ECO:0000256" key="3">
    <source>
        <dbReference type="SAM" id="Phobius"/>
    </source>
</evidence>
<evidence type="ECO:0000313" key="7">
    <source>
        <dbReference type="Proteomes" id="UP000752171"/>
    </source>
</evidence>
<dbReference type="Gene3D" id="2.60.40.10">
    <property type="entry name" value="Immunoglobulins"/>
    <property type="match status" value="1"/>
</dbReference>
<keyword evidence="3" id="KW-1133">Transmembrane helix</keyword>
<dbReference type="PROSITE" id="PS00290">
    <property type="entry name" value="IG_MHC"/>
    <property type="match status" value="1"/>
</dbReference>
<keyword evidence="3" id="KW-0472">Membrane</keyword>